<keyword evidence="3" id="KW-1185">Reference proteome</keyword>
<name>A0A9P8BUJ6_9FUNG</name>
<dbReference type="SUPFAM" id="SSF52047">
    <property type="entry name" value="RNI-like"/>
    <property type="match status" value="1"/>
</dbReference>
<evidence type="ECO:0000313" key="3">
    <source>
        <dbReference type="Proteomes" id="UP000707451"/>
    </source>
</evidence>
<dbReference type="OrthoDB" id="10376148at2759"/>
<gene>
    <name evidence="2" type="ORF">KI688_010554</name>
</gene>
<comment type="caution">
    <text evidence="2">The sequence shown here is derived from an EMBL/GenBank/DDBJ whole genome shotgun (WGS) entry which is preliminary data.</text>
</comment>
<accession>A0A9P8BUJ6</accession>
<evidence type="ECO:0008006" key="4">
    <source>
        <dbReference type="Google" id="ProtNLM"/>
    </source>
</evidence>
<protein>
    <recommendedName>
        <fullName evidence="4">F-box domain-containing protein</fullName>
    </recommendedName>
</protein>
<reference evidence="2" key="1">
    <citation type="submission" date="2021-06" db="EMBL/GenBank/DDBJ databases">
        <title>Genome Sequence of Mortierella hyaline Strain SCG-10, a Cold-Adapted, Nitrate-Reducing Fungus Isolated from Soil in Minnesota, USA.</title>
        <authorList>
            <person name="Aldossari N."/>
        </authorList>
    </citation>
    <scope>NUCLEOTIDE SEQUENCE</scope>
    <source>
        <strain evidence="2">SCG-10</strain>
    </source>
</reference>
<dbReference type="AlphaFoldDB" id="A0A9P8BUJ6"/>
<evidence type="ECO:0000313" key="2">
    <source>
        <dbReference type="EMBL" id="KAG9068288.1"/>
    </source>
</evidence>
<dbReference type="InterPro" id="IPR032675">
    <property type="entry name" value="LRR_dom_sf"/>
</dbReference>
<dbReference type="Gene3D" id="3.80.10.10">
    <property type="entry name" value="Ribonuclease Inhibitor"/>
    <property type="match status" value="1"/>
</dbReference>
<feature type="region of interest" description="Disordered" evidence="1">
    <location>
        <begin position="619"/>
        <end position="640"/>
    </location>
</feature>
<dbReference type="EMBL" id="JAHRHY010000006">
    <property type="protein sequence ID" value="KAG9068288.1"/>
    <property type="molecule type" value="Genomic_DNA"/>
</dbReference>
<organism evidence="2 3">
    <name type="scientific">Linnemannia hyalina</name>
    <dbReference type="NCBI Taxonomy" id="64524"/>
    <lineage>
        <taxon>Eukaryota</taxon>
        <taxon>Fungi</taxon>
        <taxon>Fungi incertae sedis</taxon>
        <taxon>Mucoromycota</taxon>
        <taxon>Mortierellomycotina</taxon>
        <taxon>Mortierellomycetes</taxon>
        <taxon>Mortierellales</taxon>
        <taxon>Mortierellaceae</taxon>
        <taxon>Linnemannia</taxon>
    </lineage>
</organism>
<dbReference type="Proteomes" id="UP000707451">
    <property type="component" value="Unassembled WGS sequence"/>
</dbReference>
<evidence type="ECO:0000256" key="1">
    <source>
        <dbReference type="SAM" id="MobiDB-lite"/>
    </source>
</evidence>
<proteinExistence type="predicted"/>
<sequence length="640" mass="72700">MPYHQPPPPLLKLLSLPELSSEVLQYLWPSQILTLRLVSKTLEILCAPLVKIHVHPGYFNKHPDVIHSLVSKTQQHPSTRPALPLLHYTTGLLTATQQVDDLIMASHNLHTLSLRPGSRSRNDAMAQLFDWFETHKDTYPHIRALRLNLDFKILDRIINPTVQNFPNLESLYIHDNDANHTNIDFGILSEALTTMWTQLTTLSLNTMTPLKIPTMFLSRDTDSIVHLEGLVFPKVEVLEVMITEWSTVDVNGRWTFLDMFPNLKRLSIDFCSTPPYLDEDADDEEQQRRLRRLEQRLEQRGVLFPYLTNLAISISSKRALSRFRTLMGLPPSFTIPTTPIAATQYPCSQPPPPPLRSLAIDPESQDHSGAVSDILNHVGVSLQELRGTPKWTDLKVLALSETSFWDLGYLELLSLLMAPVPVLPPVPVPAPGAMVPSSSPISNPNPNPNLNNNITLTTTTTTSNNNTTASNMTPLISTLGWTKTLTELRLGSFADDDDGQYVDLDVISQLNRMLKLLKNLVVFELMHDLEDLELFNGMGRIPVHRIKYECERETEYKEMEEETEKEGEYVWRRPLLESVYITIREDHSTKAAWMSRIPVSRLKTESEFFKLKRGGIEEKEKEKEKGNDGVIQGTRTTDRS</sequence>